<sequence length="64" mass="7321">MTQRYLKARETKLHETLAILDRRAYINRAARGRLNRSWRAPASRKLAILSRAFCCLSTVTAASD</sequence>
<accession>A0A5Q4ZD42</accession>
<keyword evidence="2" id="KW-1185">Reference proteome</keyword>
<name>A0A5Q4ZD42_9BURK</name>
<protein>
    <submittedName>
        <fullName evidence="1">Uncharacterized protein</fullName>
    </submittedName>
</protein>
<evidence type="ECO:0000313" key="1">
    <source>
        <dbReference type="EMBL" id="VVD27116.1"/>
    </source>
</evidence>
<dbReference type="AlphaFoldDB" id="A0A5Q4ZD42"/>
<gene>
    <name evidence="1" type="ORF">PDMSB3_0654</name>
</gene>
<dbReference type="Proteomes" id="UP000325811">
    <property type="component" value="Chromosome I"/>
</dbReference>
<organism evidence="1 2">
    <name type="scientific">Paraburkholderia dioscoreae</name>
    <dbReference type="NCBI Taxonomy" id="2604047"/>
    <lineage>
        <taxon>Bacteria</taxon>
        <taxon>Pseudomonadati</taxon>
        <taxon>Pseudomonadota</taxon>
        <taxon>Betaproteobacteria</taxon>
        <taxon>Burkholderiales</taxon>
        <taxon>Burkholderiaceae</taxon>
        <taxon>Paraburkholderia</taxon>
    </lineage>
</organism>
<proteinExistence type="predicted"/>
<dbReference type="KEGG" id="pdio:PDMSB3_0654"/>
<dbReference type="EMBL" id="LR699553">
    <property type="protein sequence ID" value="VVD27116.1"/>
    <property type="molecule type" value="Genomic_DNA"/>
</dbReference>
<reference evidence="1 2" key="1">
    <citation type="submission" date="2019-08" db="EMBL/GenBank/DDBJ databases">
        <authorList>
            <person name="Herpell B J."/>
        </authorList>
    </citation>
    <scope>NUCLEOTIDE SEQUENCE [LARGE SCALE GENOMIC DNA]</scope>
    <source>
        <strain evidence="2">Msb3</strain>
    </source>
</reference>
<evidence type="ECO:0000313" key="2">
    <source>
        <dbReference type="Proteomes" id="UP000325811"/>
    </source>
</evidence>